<dbReference type="RefSeq" id="WP_213945542.1">
    <property type="nucleotide sequence ID" value="NZ_JAHBGI010000013.1"/>
</dbReference>
<evidence type="ECO:0000256" key="1">
    <source>
        <dbReference type="SAM" id="Phobius"/>
    </source>
</evidence>
<dbReference type="Proteomes" id="UP001319104">
    <property type="component" value="Unassembled WGS sequence"/>
</dbReference>
<gene>
    <name evidence="2" type="ORF">KI659_11720</name>
</gene>
<keyword evidence="1" id="KW-0472">Membrane</keyword>
<protein>
    <submittedName>
        <fullName evidence="2">Uncharacterized protein</fullName>
    </submittedName>
</protein>
<proteinExistence type="predicted"/>
<accession>A0AAP2G1S9</accession>
<dbReference type="EMBL" id="JAHCMY010000006">
    <property type="protein sequence ID" value="MBS9524677.1"/>
    <property type="molecule type" value="Genomic_DNA"/>
</dbReference>
<reference evidence="2 3" key="1">
    <citation type="submission" date="2021-05" db="EMBL/GenBank/DDBJ databases">
        <authorList>
            <person name="Zhang Z.D."/>
            <person name="Osman G."/>
        </authorList>
    </citation>
    <scope>NUCLEOTIDE SEQUENCE [LARGE SCALE GENOMIC DNA]</scope>
    <source>
        <strain evidence="2 3">KCTC 32217</strain>
    </source>
</reference>
<dbReference type="AlphaFoldDB" id="A0AAP2G1S9"/>
<comment type="caution">
    <text evidence="2">The sequence shown here is derived from an EMBL/GenBank/DDBJ whole genome shotgun (WGS) entry which is preliminary data.</text>
</comment>
<evidence type="ECO:0000313" key="2">
    <source>
        <dbReference type="EMBL" id="MBS9524677.1"/>
    </source>
</evidence>
<organism evidence="2 3">
    <name type="scientific">Litoribacter ruber</name>
    <dbReference type="NCBI Taxonomy" id="702568"/>
    <lineage>
        <taxon>Bacteria</taxon>
        <taxon>Pseudomonadati</taxon>
        <taxon>Bacteroidota</taxon>
        <taxon>Cytophagia</taxon>
        <taxon>Cytophagales</taxon>
        <taxon>Cyclobacteriaceae</taxon>
        <taxon>Litoribacter</taxon>
    </lineage>
</organism>
<evidence type="ECO:0000313" key="3">
    <source>
        <dbReference type="Proteomes" id="UP001319104"/>
    </source>
</evidence>
<sequence length="61" mass="6645">MKLGKNYFEFGVKYGVPLMIIGSTLAMRKAKGLGNLLVFSIVTPAMLAYVYSLSKAKGEID</sequence>
<name>A0AAP2G1S9_9BACT</name>
<keyword evidence="1" id="KW-1133">Transmembrane helix</keyword>
<keyword evidence="1" id="KW-0812">Transmembrane</keyword>
<feature type="transmembrane region" description="Helical" evidence="1">
    <location>
        <begin position="33"/>
        <end position="51"/>
    </location>
</feature>
<keyword evidence="3" id="KW-1185">Reference proteome</keyword>